<dbReference type="OrthoDB" id="1751344at2759"/>
<dbReference type="Proteomes" id="UP001141552">
    <property type="component" value="Unassembled WGS sequence"/>
</dbReference>
<dbReference type="EMBL" id="JAKUCV010005239">
    <property type="protein sequence ID" value="KAJ4831961.1"/>
    <property type="molecule type" value="Genomic_DNA"/>
</dbReference>
<evidence type="ECO:0000313" key="3">
    <source>
        <dbReference type="Proteomes" id="UP001141552"/>
    </source>
</evidence>
<evidence type="ECO:0000313" key="2">
    <source>
        <dbReference type="EMBL" id="KAJ4831961.1"/>
    </source>
</evidence>
<comment type="caution">
    <text evidence="2">The sequence shown here is derived from an EMBL/GenBank/DDBJ whole genome shotgun (WGS) entry which is preliminary data.</text>
</comment>
<dbReference type="PANTHER" id="PTHR31286:SF180">
    <property type="entry name" value="OS10G0362600 PROTEIN"/>
    <property type="match status" value="1"/>
</dbReference>
<proteinExistence type="predicted"/>
<evidence type="ECO:0000259" key="1">
    <source>
        <dbReference type="Pfam" id="PF14111"/>
    </source>
</evidence>
<dbReference type="Pfam" id="PF14111">
    <property type="entry name" value="DUF4283"/>
    <property type="match status" value="1"/>
</dbReference>
<sequence length="505" mass="53728">MASCEVLPSSPTLDSAGPPRATAAMALDLNRLDLLLKASTQVQRQLKGKNVVESVLAPPPIVTTTVSDSTDLGVQVSLDPASKLGVSSPVVAPIVSVPVSSSMPSSWVNVAKPKVHPLQFVQPIFAQNSNIIQIPSTLLDIGRKKYSLCLVCQFMGRAPKLGLIQAMVTKLWGRQGPVTVASCQTGLYLFQFPTESALLRALYGGPWHIGGVPLFLRRWVSGIQPVDFSASVIPVWVQLKRIPLELLTSEGLSYLASAIGTPLHMNQDCSKLLSADRVNICIDVDFSKPLRDELAIDIDGNMCTIEVSYSWKPQHCDLCNNWGHHQLACPTKRSSVQWVPKISTSSVAPAAPGIVSTKVTPPIIASQVEHPPVAADPILQASIPITVTANASIPTVSSVLPATAFSAADSIVVSTSPIIHAADSVVVSAPPIIHVVDSVIVGAAPITHAAAITSVAYNIDSVELPTVYFPLGLVSSDSRCDQELLAIRMLYTIVDQTYWLGQGDC</sequence>
<feature type="domain" description="DUF4283" evidence="1">
    <location>
        <begin position="146"/>
        <end position="225"/>
    </location>
</feature>
<protein>
    <recommendedName>
        <fullName evidence="1">DUF4283 domain-containing protein</fullName>
    </recommendedName>
</protein>
<gene>
    <name evidence="2" type="ORF">Tsubulata_018826</name>
</gene>
<dbReference type="InterPro" id="IPR025558">
    <property type="entry name" value="DUF4283"/>
</dbReference>
<dbReference type="AlphaFoldDB" id="A0A9Q0J730"/>
<reference evidence="2" key="1">
    <citation type="submission" date="2022-02" db="EMBL/GenBank/DDBJ databases">
        <authorList>
            <person name="Henning P.M."/>
            <person name="McCubbin A.G."/>
            <person name="Shore J.S."/>
        </authorList>
    </citation>
    <scope>NUCLEOTIDE SEQUENCE</scope>
    <source>
        <strain evidence="2">F60SS</strain>
        <tissue evidence="2">Leaves</tissue>
    </source>
</reference>
<keyword evidence="3" id="KW-1185">Reference proteome</keyword>
<reference evidence="2" key="2">
    <citation type="journal article" date="2023" name="Plants (Basel)">
        <title>Annotation of the Turnera subulata (Passifloraceae) Draft Genome Reveals the S-Locus Evolved after the Divergence of Turneroideae from Passifloroideae in a Stepwise Manner.</title>
        <authorList>
            <person name="Henning P.M."/>
            <person name="Roalson E.H."/>
            <person name="Mir W."/>
            <person name="McCubbin A.G."/>
            <person name="Shore J.S."/>
        </authorList>
    </citation>
    <scope>NUCLEOTIDE SEQUENCE</scope>
    <source>
        <strain evidence="2">F60SS</strain>
    </source>
</reference>
<dbReference type="InterPro" id="IPR040256">
    <property type="entry name" value="At4g02000-like"/>
</dbReference>
<name>A0A9Q0J730_9ROSI</name>
<organism evidence="2 3">
    <name type="scientific">Turnera subulata</name>
    <dbReference type="NCBI Taxonomy" id="218843"/>
    <lineage>
        <taxon>Eukaryota</taxon>
        <taxon>Viridiplantae</taxon>
        <taxon>Streptophyta</taxon>
        <taxon>Embryophyta</taxon>
        <taxon>Tracheophyta</taxon>
        <taxon>Spermatophyta</taxon>
        <taxon>Magnoliopsida</taxon>
        <taxon>eudicotyledons</taxon>
        <taxon>Gunneridae</taxon>
        <taxon>Pentapetalae</taxon>
        <taxon>rosids</taxon>
        <taxon>fabids</taxon>
        <taxon>Malpighiales</taxon>
        <taxon>Passifloraceae</taxon>
        <taxon>Turnera</taxon>
    </lineage>
</organism>
<accession>A0A9Q0J730</accession>
<dbReference type="PANTHER" id="PTHR31286">
    <property type="entry name" value="GLYCINE-RICH CELL WALL STRUCTURAL PROTEIN 1.8-LIKE"/>
    <property type="match status" value="1"/>
</dbReference>